<dbReference type="PANTHER" id="PTHR43394:SF1">
    <property type="entry name" value="ATP-BINDING CASSETTE SUB-FAMILY B MEMBER 10, MITOCHONDRIAL"/>
    <property type="match status" value="1"/>
</dbReference>
<evidence type="ECO:0000256" key="3">
    <source>
        <dbReference type="ARBA" id="ARBA00022741"/>
    </source>
</evidence>
<dbReference type="InterPro" id="IPR003593">
    <property type="entry name" value="AAA+_ATPase"/>
</dbReference>
<organism evidence="10 11">
    <name type="scientific">Caldicellulosiruptor kronotskyensis (strain DSM 18902 / VKM B-2412 / 2002)</name>
    <dbReference type="NCBI Taxonomy" id="632348"/>
    <lineage>
        <taxon>Bacteria</taxon>
        <taxon>Bacillati</taxon>
        <taxon>Bacillota</taxon>
        <taxon>Bacillota incertae sedis</taxon>
        <taxon>Caldicellulosiruptorales</taxon>
        <taxon>Caldicellulosiruptoraceae</taxon>
        <taxon>Caldicellulosiruptor</taxon>
    </lineage>
</organism>
<feature type="domain" description="ABC transporter" evidence="8">
    <location>
        <begin position="347"/>
        <end position="563"/>
    </location>
</feature>
<dbReference type="Gene3D" id="1.20.1560.10">
    <property type="entry name" value="ABC transporter type 1, transmembrane domain"/>
    <property type="match status" value="2"/>
</dbReference>
<dbReference type="GO" id="GO:0016887">
    <property type="term" value="F:ATP hydrolysis activity"/>
    <property type="evidence" value="ECO:0007669"/>
    <property type="project" value="InterPro"/>
</dbReference>
<feature type="transmembrane region" description="Helical" evidence="7">
    <location>
        <begin position="67"/>
        <end position="88"/>
    </location>
</feature>
<dbReference type="SUPFAM" id="SSF90123">
    <property type="entry name" value="ABC transporter transmembrane region"/>
    <property type="match status" value="1"/>
</dbReference>
<keyword evidence="3" id="KW-0547">Nucleotide-binding</keyword>
<evidence type="ECO:0000256" key="1">
    <source>
        <dbReference type="ARBA" id="ARBA00004651"/>
    </source>
</evidence>
<evidence type="ECO:0000256" key="2">
    <source>
        <dbReference type="ARBA" id="ARBA00022692"/>
    </source>
</evidence>
<evidence type="ECO:0000313" key="11">
    <source>
        <dbReference type="Proteomes" id="UP000006835"/>
    </source>
</evidence>
<dbReference type="PROSITE" id="PS50929">
    <property type="entry name" value="ABC_TM1F"/>
    <property type="match status" value="1"/>
</dbReference>
<keyword evidence="6 7" id="KW-0472">Membrane</keyword>
<accession>E4SEY4</accession>
<evidence type="ECO:0000256" key="4">
    <source>
        <dbReference type="ARBA" id="ARBA00022840"/>
    </source>
</evidence>
<dbReference type="InterPro" id="IPR017871">
    <property type="entry name" value="ABC_transporter-like_CS"/>
</dbReference>
<comment type="subcellular location">
    <subcellularLocation>
        <location evidence="1">Cell membrane</location>
        <topology evidence="1">Multi-pass membrane protein</topology>
    </subcellularLocation>
</comment>
<evidence type="ECO:0000256" key="6">
    <source>
        <dbReference type="ARBA" id="ARBA00023136"/>
    </source>
</evidence>
<evidence type="ECO:0000256" key="5">
    <source>
        <dbReference type="ARBA" id="ARBA00022989"/>
    </source>
</evidence>
<dbReference type="OrthoDB" id="9762517at2"/>
<keyword evidence="11" id="KW-1185">Reference proteome</keyword>
<dbReference type="PATRIC" id="fig|632348.3.peg.775"/>
<dbReference type="RefSeq" id="WP_013429767.1">
    <property type="nucleotide sequence ID" value="NC_014720.1"/>
</dbReference>
<keyword evidence="5 7" id="KW-1133">Transmembrane helix</keyword>
<dbReference type="InterPro" id="IPR011527">
    <property type="entry name" value="ABC1_TM_dom"/>
</dbReference>
<dbReference type="PROSITE" id="PS00211">
    <property type="entry name" value="ABC_TRANSPORTER_1"/>
    <property type="match status" value="1"/>
</dbReference>
<feature type="domain" description="ABC transmembrane type-1" evidence="9">
    <location>
        <begin position="32"/>
        <end position="314"/>
    </location>
</feature>
<feature type="transmembrane region" description="Helical" evidence="7">
    <location>
        <begin position="142"/>
        <end position="163"/>
    </location>
</feature>
<evidence type="ECO:0000256" key="7">
    <source>
        <dbReference type="SAM" id="Phobius"/>
    </source>
</evidence>
<dbReference type="GO" id="GO:0015421">
    <property type="term" value="F:ABC-type oligopeptide transporter activity"/>
    <property type="evidence" value="ECO:0007669"/>
    <property type="project" value="TreeGrafter"/>
</dbReference>
<dbReference type="PROSITE" id="PS50893">
    <property type="entry name" value="ABC_TRANSPORTER_2"/>
    <property type="match status" value="1"/>
</dbReference>
<dbReference type="GO" id="GO:0005886">
    <property type="term" value="C:plasma membrane"/>
    <property type="evidence" value="ECO:0007669"/>
    <property type="project" value="UniProtKB-SubCell"/>
</dbReference>
<gene>
    <name evidence="10" type="ordered locus">Calkro_0730</name>
</gene>
<dbReference type="AlphaFoldDB" id="E4SEY4"/>
<dbReference type="InterPro" id="IPR039421">
    <property type="entry name" value="Type_1_exporter"/>
</dbReference>
<sequence>MRCIGEKLAKKVFVEYLKTMFPYVKGYSFQIFLVLLLSSLLAISNLISPTISKMLVDRIFAAHDKNLLIKLLILMSLAFVIIATINLLNSYLMARLTAFLNYRIKMDFFNKLQHTSLVFHMSKKSGEIQYRMFYDTEFMVDYFLKLIINMPMYTIWVVLILYLMYKWSPILMSLVVIVFMFQVILIVRFREPVKKAVFNKKNIEQNTVSEINEHFNAIELIKTLSLEKIAFERVSHNMKNLIDAIVKLVFIQSMYQTGTSLLNQLWSFGTLWFGANLVFSGKITVGTFMGFYILAGLLYQPIVSMTGIVLSCQELKVAYLRFEEYYKSPFVLIEKGGNKPFRFEEILEMRNVFFAYENNYPVLNNVNLILKPGCIVALTGKSGSGKSTFARIVSRLLKPQVGEILIDGVNIEEINIEDFRKNVGFLLQNAFIINGTLYENVTLGNHNYSLDDVKKVIAEAGLTDLIARDPKGLNMDIGIRGAQISLGEAQRIALARILLRKPKIVILDEPTSFLDPETEEIILNSIVKLKQKNSLILVITHKASTLSIADKILRFQNGSIVEI</sequence>
<dbReference type="HOGENOM" id="CLU_000604_84_3_9"/>
<dbReference type="Gene3D" id="3.40.50.300">
    <property type="entry name" value="P-loop containing nucleotide triphosphate hydrolases"/>
    <property type="match status" value="1"/>
</dbReference>
<keyword evidence="4" id="KW-0067">ATP-binding</keyword>
<dbReference type="SMART" id="SM00382">
    <property type="entry name" value="AAA"/>
    <property type="match status" value="1"/>
</dbReference>
<dbReference type="GO" id="GO:0005524">
    <property type="term" value="F:ATP binding"/>
    <property type="evidence" value="ECO:0007669"/>
    <property type="project" value="UniProtKB-KW"/>
</dbReference>
<reference key="1">
    <citation type="submission" date="2010-11" db="EMBL/GenBank/DDBJ databases">
        <title>Complete sequence of Caldicellulosiruptor kronotskyensis 2002.</title>
        <authorList>
            <consortium name="US DOE Joint Genome Institute"/>
            <person name="Lucas S."/>
            <person name="Copeland A."/>
            <person name="Lapidus A."/>
            <person name="Cheng J.-F."/>
            <person name="Bruce D."/>
            <person name="Goodwin L."/>
            <person name="Pitluck S."/>
            <person name="Davenport K."/>
            <person name="Detter J.C."/>
            <person name="Han C."/>
            <person name="Tapia R."/>
            <person name="Land M."/>
            <person name="Hauser L."/>
            <person name="Jeffries C."/>
            <person name="Kyrpides N."/>
            <person name="Ivanova N."/>
            <person name="Mikhailova N."/>
            <person name="Blumer-Schuette S.E."/>
            <person name="Kelly R.M."/>
            <person name="Woyke T."/>
        </authorList>
    </citation>
    <scope>NUCLEOTIDE SEQUENCE</scope>
    <source>
        <strain>2002</strain>
    </source>
</reference>
<proteinExistence type="predicted"/>
<dbReference type="EMBL" id="CP002330">
    <property type="protein sequence ID" value="ADQ45621.1"/>
    <property type="molecule type" value="Genomic_DNA"/>
</dbReference>
<protein>
    <submittedName>
        <fullName evidence="10">ABC transporter related protein</fullName>
    </submittedName>
</protein>
<dbReference type="Pfam" id="PF00664">
    <property type="entry name" value="ABC_membrane"/>
    <property type="match status" value="1"/>
</dbReference>
<dbReference type="Proteomes" id="UP000006835">
    <property type="component" value="Chromosome"/>
</dbReference>
<keyword evidence="2 7" id="KW-0812">Transmembrane</keyword>
<dbReference type="SUPFAM" id="SSF52540">
    <property type="entry name" value="P-loop containing nucleoside triphosphate hydrolases"/>
    <property type="match status" value="1"/>
</dbReference>
<dbReference type="KEGG" id="ckn:Calkro_0730"/>
<feature type="transmembrane region" description="Helical" evidence="7">
    <location>
        <begin position="170"/>
        <end position="189"/>
    </location>
</feature>
<evidence type="ECO:0000259" key="9">
    <source>
        <dbReference type="PROSITE" id="PS50929"/>
    </source>
</evidence>
<feature type="transmembrane region" description="Helical" evidence="7">
    <location>
        <begin position="27"/>
        <end position="47"/>
    </location>
</feature>
<evidence type="ECO:0000313" key="10">
    <source>
        <dbReference type="EMBL" id="ADQ45621.1"/>
    </source>
</evidence>
<reference evidence="10 11" key="2">
    <citation type="journal article" date="2011" name="J. Bacteriol.">
        <title>Complete genome sequences for the anaerobic, extremely thermophilic plant biomass-degrading bacteria Caldicellulosiruptor hydrothermalis, Caldicellulosiruptor kristjanssonii, Caldicellulosiruptor kronotskyensis, Caldicellulosiruptor owensenis, and Caldicellulosiruptor lactoaceticus.</title>
        <authorList>
            <person name="Blumer-Schuette S.E."/>
            <person name="Ozdemir I."/>
            <person name="Mistry D."/>
            <person name="Lucas S."/>
            <person name="Lapidus A."/>
            <person name="Cheng J.F."/>
            <person name="Goodwin L.A."/>
            <person name="Pitluck S."/>
            <person name="Land M.L."/>
            <person name="Hauser L.J."/>
            <person name="Woyke T."/>
            <person name="Mikhailova N."/>
            <person name="Pati A."/>
            <person name="Kyrpides N.C."/>
            <person name="Ivanova N."/>
            <person name="Detter J.C."/>
            <person name="Walston-Davenport K."/>
            <person name="Han S."/>
            <person name="Adams M.W."/>
            <person name="Kelly R.M."/>
        </authorList>
    </citation>
    <scope>NUCLEOTIDE SEQUENCE [LARGE SCALE GENOMIC DNA]</scope>
    <source>
        <strain evidence="11">DSM 18902 / VKM B-2412 / 2002</strain>
    </source>
</reference>
<dbReference type="InterPro" id="IPR036640">
    <property type="entry name" value="ABC1_TM_sf"/>
</dbReference>
<evidence type="ECO:0000259" key="8">
    <source>
        <dbReference type="PROSITE" id="PS50893"/>
    </source>
</evidence>
<name>E4SEY4_CALK2</name>
<dbReference type="PANTHER" id="PTHR43394">
    <property type="entry name" value="ATP-DEPENDENT PERMEASE MDL1, MITOCHONDRIAL"/>
    <property type="match status" value="1"/>
</dbReference>
<dbReference type="Pfam" id="PF00005">
    <property type="entry name" value="ABC_tran"/>
    <property type="match status" value="1"/>
</dbReference>
<dbReference type="InterPro" id="IPR027417">
    <property type="entry name" value="P-loop_NTPase"/>
</dbReference>
<dbReference type="InterPro" id="IPR003439">
    <property type="entry name" value="ABC_transporter-like_ATP-bd"/>
</dbReference>